<keyword evidence="1" id="KW-1133">Transmembrane helix</keyword>
<reference evidence="2 3" key="1">
    <citation type="journal article" date="2013" name="Curr. Biol.">
        <title>The Genome of the Foraminiferan Reticulomyxa filosa.</title>
        <authorList>
            <person name="Glockner G."/>
            <person name="Hulsmann N."/>
            <person name="Schleicher M."/>
            <person name="Noegel A.A."/>
            <person name="Eichinger L."/>
            <person name="Gallinger C."/>
            <person name="Pawlowski J."/>
            <person name="Sierra R."/>
            <person name="Euteneuer U."/>
            <person name="Pillet L."/>
            <person name="Moustafa A."/>
            <person name="Platzer M."/>
            <person name="Groth M."/>
            <person name="Szafranski K."/>
            <person name="Schliwa M."/>
        </authorList>
    </citation>
    <scope>NUCLEOTIDE SEQUENCE [LARGE SCALE GENOMIC DNA]</scope>
</reference>
<organism evidence="2 3">
    <name type="scientific">Reticulomyxa filosa</name>
    <dbReference type="NCBI Taxonomy" id="46433"/>
    <lineage>
        <taxon>Eukaryota</taxon>
        <taxon>Sar</taxon>
        <taxon>Rhizaria</taxon>
        <taxon>Retaria</taxon>
        <taxon>Foraminifera</taxon>
        <taxon>Monothalamids</taxon>
        <taxon>Reticulomyxidae</taxon>
        <taxon>Reticulomyxa</taxon>
    </lineage>
</organism>
<dbReference type="AlphaFoldDB" id="X6LZF9"/>
<sequence length="99" mass="11860">MLKLYTRSDKTFIVKDESKNRFYCKFHVKNKYNVFFIIQIILFSYLTVPYKKGKILGLLIQTSIAKKGLKVKKLDETEKEKKELSDFLEIHIQDYLMCK</sequence>
<keyword evidence="1" id="KW-0812">Transmembrane</keyword>
<evidence type="ECO:0000313" key="3">
    <source>
        <dbReference type="Proteomes" id="UP000023152"/>
    </source>
</evidence>
<keyword evidence="3" id="KW-1185">Reference proteome</keyword>
<gene>
    <name evidence="2" type="ORF">RFI_30085</name>
</gene>
<evidence type="ECO:0000256" key="1">
    <source>
        <dbReference type="SAM" id="Phobius"/>
    </source>
</evidence>
<keyword evidence="1" id="KW-0472">Membrane</keyword>
<protein>
    <submittedName>
        <fullName evidence="2">Uncharacterized protein</fullName>
    </submittedName>
</protein>
<dbReference type="EMBL" id="ASPP01026271">
    <property type="protein sequence ID" value="ETO07308.1"/>
    <property type="molecule type" value="Genomic_DNA"/>
</dbReference>
<comment type="caution">
    <text evidence="2">The sequence shown here is derived from an EMBL/GenBank/DDBJ whole genome shotgun (WGS) entry which is preliminary data.</text>
</comment>
<proteinExistence type="predicted"/>
<name>X6LZF9_RETFI</name>
<evidence type="ECO:0000313" key="2">
    <source>
        <dbReference type="EMBL" id="ETO07308.1"/>
    </source>
</evidence>
<accession>X6LZF9</accession>
<dbReference type="Proteomes" id="UP000023152">
    <property type="component" value="Unassembled WGS sequence"/>
</dbReference>
<feature type="transmembrane region" description="Helical" evidence="1">
    <location>
        <begin position="32"/>
        <end position="50"/>
    </location>
</feature>